<accession>A0ABM6LJI1</accession>
<organism evidence="2 3">
    <name type="scientific">Bacillus sonorensis</name>
    <dbReference type="NCBI Taxonomy" id="119858"/>
    <lineage>
        <taxon>Bacteria</taxon>
        <taxon>Bacillati</taxon>
        <taxon>Bacillota</taxon>
        <taxon>Bacilli</taxon>
        <taxon>Bacillales</taxon>
        <taxon>Bacillaceae</taxon>
        <taxon>Bacillus</taxon>
    </lineage>
</organism>
<keyword evidence="3" id="KW-1185">Reference proteome</keyword>
<gene>
    <name evidence="2" type="ORF">S101395_02977</name>
</gene>
<evidence type="ECO:0000313" key="3">
    <source>
        <dbReference type="Proteomes" id="UP000196877"/>
    </source>
</evidence>
<dbReference type="Proteomes" id="UP000196877">
    <property type="component" value="Chromosome"/>
</dbReference>
<feature type="signal peptide" evidence="1">
    <location>
        <begin position="1"/>
        <end position="30"/>
    </location>
</feature>
<keyword evidence="1" id="KW-0732">Signal</keyword>
<dbReference type="GeneID" id="92853085"/>
<protein>
    <submittedName>
        <fullName evidence="2">Uncharacterized protein</fullName>
    </submittedName>
</protein>
<evidence type="ECO:0000256" key="1">
    <source>
        <dbReference type="SAM" id="SignalP"/>
    </source>
</evidence>
<proteinExistence type="predicted"/>
<sequence>MKTAIKSLLALSLILGTFMISPILTPNASAQTMSTKSYGVTYTTMNVGDSNVFMGGDRYEVLNGQNVLEINQYGMVRAIGLGKATVVVYKNGVIYWVHYVTVVR</sequence>
<dbReference type="RefSeq" id="WP_006638039.1">
    <property type="nucleotide sequence ID" value="NZ_BORD01000004.1"/>
</dbReference>
<evidence type="ECO:0000313" key="2">
    <source>
        <dbReference type="EMBL" id="ASB89484.1"/>
    </source>
</evidence>
<reference evidence="2 3" key="1">
    <citation type="submission" date="2017-06" db="EMBL/GenBank/DDBJ databases">
        <title>Genome sequence of Bacillus sonorensis strain SRCM101395.</title>
        <authorList>
            <person name="Cho S.H."/>
        </authorList>
    </citation>
    <scope>NUCLEOTIDE SEQUENCE [LARGE SCALE GENOMIC DNA]</scope>
    <source>
        <strain evidence="2 3">SRCM101395</strain>
    </source>
</reference>
<feature type="chain" id="PRO_5045430931" evidence="1">
    <location>
        <begin position="31"/>
        <end position="104"/>
    </location>
</feature>
<dbReference type="EMBL" id="CP021920">
    <property type="protein sequence ID" value="ASB89484.1"/>
    <property type="molecule type" value="Genomic_DNA"/>
</dbReference>
<name>A0ABM6LJI1_9BACI</name>